<feature type="transmembrane region" description="Helical" evidence="2">
    <location>
        <begin position="42"/>
        <end position="66"/>
    </location>
</feature>
<feature type="transmembrane region" description="Helical" evidence="2">
    <location>
        <begin position="237"/>
        <end position="258"/>
    </location>
</feature>
<accession>A0ABY7G4H4</accession>
<dbReference type="PROSITE" id="PS50850">
    <property type="entry name" value="MFS"/>
    <property type="match status" value="1"/>
</dbReference>
<sequence length="429" mass="47388">MFVMTIGVKLTTCRNLVFLGTLLNSAGFIITSKAVSIDVLLLSYGVLNGMGFAFTIGTSMIMVSLYFDKKRGLATTLAVAGGSVGGLVFAPLITALLEYYGYEGLMIIGAIYLNGFVSALLFRPHGYYKKTCVKPGEDENALMLTENVHNYKVVKETSADKDSENNDACQQNTEEDYRCVSMVEEISSKTAQHYRNSFLDQTKTVVNTNETDVFTSLKTSQCSRILKSSKYMIDLRLFRIPSFIAFLTSAILQSPGTLLSTVFVAPFAKEISVESDRIALLLSIYSLVDLFARLLLATVADKSYIQRTTLVACCSFIIGITGHLLRWYTSFQFLMAYVCILGLVSGVYFSFYAVIIVDVIGLDKFQQVLGFTELFQCVSVACTFYIVGCLHDVTGNYVVSYHLLGSIVILGGIIMLFLPRPKTKEIEIT</sequence>
<evidence type="ECO:0000313" key="4">
    <source>
        <dbReference type="EMBL" id="WAR28424.1"/>
    </source>
</evidence>
<keyword evidence="5" id="KW-1185">Reference proteome</keyword>
<dbReference type="PANTHER" id="PTHR11360:SF284">
    <property type="entry name" value="EG:103B4.3 PROTEIN-RELATED"/>
    <property type="match status" value="1"/>
</dbReference>
<proteinExistence type="predicted"/>
<keyword evidence="2" id="KW-0472">Membrane</keyword>
<feature type="transmembrane region" description="Helical" evidence="2">
    <location>
        <begin position="308"/>
        <end position="328"/>
    </location>
</feature>
<feature type="transmembrane region" description="Helical" evidence="2">
    <location>
        <begin position="278"/>
        <end position="296"/>
    </location>
</feature>
<dbReference type="InterPro" id="IPR020846">
    <property type="entry name" value="MFS_dom"/>
</dbReference>
<feature type="domain" description="Major facilitator superfamily (MFS) profile" evidence="3">
    <location>
        <begin position="1"/>
        <end position="127"/>
    </location>
</feature>
<dbReference type="EMBL" id="CP111026">
    <property type="protein sequence ID" value="WAR28424.1"/>
    <property type="molecule type" value="Genomic_DNA"/>
</dbReference>
<feature type="transmembrane region" description="Helical" evidence="2">
    <location>
        <begin position="399"/>
        <end position="418"/>
    </location>
</feature>
<reference evidence="4" key="1">
    <citation type="submission" date="2022-11" db="EMBL/GenBank/DDBJ databases">
        <title>Centuries of genome instability and evolution in soft-shell clam transmissible cancer (bioRxiv).</title>
        <authorList>
            <person name="Hart S.F.M."/>
            <person name="Yonemitsu M.A."/>
            <person name="Giersch R.M."/>
            <person name="Beal B.F."/>
            <person name="Arriagada G."/>
            <person name="Davis B.W."/>
            <person name="Ostrander E.A."/>
            <person name="Goff S.P."/>
            <person name="Metzger M.J."/>
        </authorList>
    </citation>
    <scope>NUCLEOTIDE SEQUENCE</scope>
    <source>
        <strain evidence="4">MELC-2E11</strain>
        <tissue evidence="4">Siphon/mantle</tissue>
    </source>
</reference>
<feature type="transmembrane region" description="Helical" evidence="2">
    <location>
        <begin position="334"/>
        <end position="356"/>
    </location>
</feature>
<gene>
    <name evidence="4" type="ORF">MAR_014128</name>
</gene>
<evidence type="ECO:0000256" key="1">
    <source>
        <dbReference type="ARBA" id="ARBA00004141"/>
    </source>
</evidence>
<dbReference type="Gene3D" id="1.20.1250.20">
    <property type="entry name" value="MFS general substrate transporter like domains"/>
    <property type="match status" value="2"/>
</dbReference>
<feature type="transmembrane region" description="Helical" evidence="2">
    <location>
        <begin position="99"/>
        <end position="122"/>
    </location>
</feature>
<name>A0ABY7G4H4_MYAAR</name>
<feature type="transmembrane region" description="Helical" evidence="2">
    <location>
        <begin position="12"/>
        <end position="30"/>
    </location>
</feature>
<dbReference type="Pfam" id="PF07690">
    <property type="entry name" value="MFS_1"/>
    <property type="match status" value="2"/>
</dbReference>
<evidence type="ECO:0000256" key="2">
    <source>
        <dbReference type="SAM" id="Phobius"/>
    </source>
</evidence>
<evidence type="ECO:0000259" key="3">
    <source>
        <dbReference type="PROSITE" id="PS50850"/>
    </source>
</evidence>
<feature type="transmembrane region" description="Helical" evidence="2">
    <location>
        <begin position="73"/>
        <end position="93"/>
    </location>
</feature>
<evidence type="ECO:0000313" key="5">
    <source>
        <dbReference type="Proteomes" id="UP001164746"/>
    </source>
</evidence>
<dbReference type="InterPro" id="IPR036259">
    <property type="entry name" value="MFS_trans_sf"/>
</dbReference>
<protein>
    <submittedName>
        <fullName evidence="4">MOT5-like protein</fullName>
    </submittedName>
</protein>
<organism evidence="4 5">
    <name type="scientific">Mya arenaria</name>
    <name type="common">Soft-shell clam</name>
    <dbReference type="NCBI Taxonomy" id="6604"/>
    <lineage>
        <taxon>Eukaryota</taxon>
        <taxon>Metazoa</taxon>
        <taxon>Spiralia</taxon>
        <taxon>Lophotrochozoa</taxon>
        <taxon>Mollusca</taxon>
        <taxon>Bivalvia</taxon>
        <taxon>Autobranchia</taxon>
        <taxon>Heteroconchia</taxon>
        <taxon>Euheterodonta</taxon>
        <taxon>Imparidentia</taxon>
        <taxon>Neoheterodontei</taxon>
        <taxon>Myida</taxon>
        <taxon>Myoidea</taxon>
        <taxon>Myidae</taxon>
        <taxon>Mya</taxon>
    </lineage>
</organism>
<comment type="subcellular location">
    <subcellularLocation>
        <location evidence="1">Membrane</location>
        <topology evidence="1">Multi-pass membrane protein</topology>
    </subcellularLocation>
</comment>
<dbReference type="InterPro" id="IPR050327">
    <property type="entry name" value="Proton-linked_MCT"/>
</dbReference>
<feature type="transmembrane region" description="Helical" evidence="2">
    <location>
        <begin position="368"/>
        <end position="387"/>
    </location>
</feature>
<dbReference type="Proteomes" id="UP001164746">
    <property type="component" value="Chromosome 15"/>
</dbReference>
<keyword evidence="2" id="KW-0812">Transmembrane</keyword>
<keyword evidence="2" id="KW-1133">Transmembrane helix</keyword>
<dbReference type="SUPFAM" id="SSF103473">
    <property type="entry name" value="MFS general substrate transporter"/>
    <property type="match status" value="1"/>
</dbReference>
<dbReference type="PANTHER" id="PTHR11360">
    <property type="entry name" value="MONOCARBOXYLATE TRANSPORTER"/>
    <property type="match status" value="1"/>
</dbReference>
<dbReference type="InterPro" id="IPR011701">
    <property type="entry name" value="MFS"/>
</dbReference>